<feature type="compositionally biased region" description="Polar residues" evidence="2">
    <location>
        <begin position="361"/>
        <end position="371"/>
    </location>
</feature>
<keyword evidence="1" id="KW-0819">tRNA processing</keyword>
<keyword evidence="1" id="KW-0479">Metal-binding</keyword>
<feature type="domain" description="Methyltransferase TRM13" evidence="3">
    <location>
        <begin position="566"/>
        <end position="675"/>
    </location>
</feature>
<feature type="domain" description="Zinc finger CCCH-type TRM13" evidence="4">
    <location>
        <begin position="14"/>
        <end position="41"/>
    </location>
</feature>
<dbReference type="Pfam" id="PF11722">
    <property type="entry name" value="zf-TRM13_CCCH"/>
    <property type="match status" value="1"/>
</dbReference>
<sequence>MGAETIPVNPVKNGCQFYVKHKSRFCKLMPKKFSAYCGEHAFFESSGTSQQVSAVPTRVPCPYDTSQALYFEFNPVYNCTFKISTVDVKKLESHMKNKCNSRPKSKDSEFLKRDFNISVNQPNLSTLPKIHSFNFIDFSSDISQADQLDSLITSEGWSSGTANLSVLPGELKYTKKYSSLFGDLNPFTDISKVASKNIEVSEETTSSSSRAESGQSLLKKQKLSDSIIEKELNETITKNKYIPIDTIIPPVIFAVNTQLGIEKDGEYAFIRPNNGINSYLNNLKLPNVDDMFPKQIFSHSILEHHKPHWSAIWIKMDYYRPSTDILSLGSLSKSVYEAMGSQAEKTKFILIDRRNFRKVWTNSASNPNHNQNKSEKSSKSSFSEDPSTPKDDSSLDKDTFSKDSGFNLNTRRIQIDIRDLDLSGLDELKIMNDSGKRNTEYYPIVAFSKHLCGAATDLALKCLQNYQKSGGIVAGVVFALCCHHACKYSMYCNQKYLNHYLDEPNQTVNPQSEALSPEGRNANPNFGTNCKDESITSVINKSVHTYGDLASTRMDFNPTVRDKVVKISSTSSWAICGWEKSSLNSLDPFSENTSQTEKLSDMITAKTLNPEEVGVKELSDELGDLKDQRIMLGKYCKRFFDLGRLEYARESLGLKSSDLVIYTTPDVSPENLALVGIP</sequence>
<dbReference type="Pfam" id="PF05206">
    <property type="entry name" value="TRM13"/>
    <property type="match status" value="2"/>
</dbReference>
<comment type="caution">
    <text evidence="5">The sequence shown here is derived from an EMBL/GenBank/DDBJ whole genome shotgun (WGS) entry which is preliminary data.</text>
</comment>
<evidence type="ECO:0000259" key="3">
    <source>
        <dbReference type="Pfam" id="PF05206"/>
    </source>
</evidence>
<feature type="region of interest" description="Disordered" evidence="2">
    <location>
        <begin position="361"/>
        <end position="398"/>
    </location>
</feature>
<keyword evidence="1" id="KW-0949">S-adenosyl-L-methionine</keyword>
<evidence type="ECO:0000256" key="2">
    <source>
        <dbReference type="SAM" id="MobiDB-lite"/>
    </source>
</evidence>
<dbReference type="GO" id="GO:0106050">
    <property type="term" value="F:tRNA 2'-O-methyltransferase activity"/>
    <property type="evidence" value="ECO:0007669"/>
    <property type="project" value="UniProtKB-UniRule"/>
</dbReference>
<evidence type="ECO:0000259" key="4">
    <source>
        <dbReference type="Pfam" id="PF11722"/>
    </source>
</evidence>
<comment type="function">
    <text evidence="1">tRNA methylase which 2'-O-methylates cytidine(4) in tRNA(Pro) and tRNA(Gly)(GCC), and adenosine(4) in tRNA(His).</text>
</comment>
<comment type="catalytic activity">
    <reaction evidence="1">
        <text>cytidine(4) in tRNA(Pro) + S-adenosyl-L-methionine = 2'-O-methylcytidine(4) in tRNA(Pro) + S-adenosyl-L-homocysteine + H(+)</text>
        <dbReference type="Rhea" id="RHEA:32767"/>
        <dbReference type="Rhea" id="RHEA-COMP:10397"/>
        <dbReference type="Rhea" id="RHEA-COMP:10398"/>
        <dbReference type="ChEBI" id="CHEBI:15378"/>
        <dbReference type="ChEBI" id="CHEBI:57856"/>
        <dbReference type="ChEBI" id="CHEBI:59789"/>
        <dbReference type="ChEBI" id="CHEBI:74495"/>
        <dbReference type="ChEBI" id="CHEBI:82748"/>
        <dbReference type="EC" id="2.1.1.225"/>
    </reaction>
</comment>
<dbReference type="PANTHER" id="PTHR12998">
    <property type="entry name" value="TRNA:M(4)X MODIFICATION ENZYME TRM13 HOMOLOG"/>
    <property type="match status" value="1"/>
</dbReference>
<comment type="similarity">
    <text evidence="1">Belongs to the methyltransferase TRM13 family.</text>
</comment>
<keyword evidence="1" id="KW-0489">Methyltransferase</keyword>
<organism evidence="5 6">
    <name type="scientific">Smittium mucronatum</name>
    <dbReference type="NCBI Taxonomy" id="133383"/>
    <lineage>
        <taxon>Eukaryota</taxon>
        <taxon>Fungi</taxon>
        <taxon>Fungi incertae sedis</taxon>
        <taxon>Zoopagomycota</taxon>
        <taxon>Kickxellomycotina</taxon>
        <taxon>Harpellomycetes</taxon>
        <taxon>Harpellales</taxon>
        <taxon>Legeriomycetaceae</taxon>
        <taxon>Smittium</taxon>
    </lineage>
</organism>
<keyword evidence="1" id="KW-0862">Zinc</keyword>
<dbReference type="GO" id="GO:0008270">
    <property type="term" value="F:zinc ion binding"/>
    <property type="evidence" value="ECO:0007669"/>
    <property type="project" value="UniProtKB-KW"/>
</dbReference>
<evidence type="ECO:0000313" key="6">
    <source>
        <dbReference type="Proteomes" id="UP000187455"/>
    </source>
</evidence>
<dbReference type="GO" id="GO:0030488">
    <property type="term" value="P:tRNA methylation"/>
    <property type="evidence" value="ECO:0007669"/>
    <property type="project" value="InterPro"/>
</dbReference>
<proteinExistence type="inferred from homology"/>
<dbReference type="STRING" id="133383.A0A1R0H2N2"/>
<accession>A0A1R0H2N2</accession>
<evidence type="ECO:0000313" key="5">
    <source>
        <dbReference type="EMBL" id="OLY83368.1"/>
    </source>
</evidence>
<keyword evidence="1" id="KW-0808">Transferase</keyword>
<comment type="catalytic activity">
    <reaction evidence="1">
        <text>adenosine(4) in tRNA(His) + S-adenosyl-L-methionine = 2'-O-methyladenosine(4) in tRNA(His) + S-adenosyl-L-homocysteine + H(+)</text>
        <dbReference type="Rhea" id="RHEA:43196"/>
        <dbReference type="Rhea" id="RHEA-COMP:10401"/>
        <dbReference type="Rhea" id="RHEA-COMP:10402"/>
        <dbReference type="ChEBI" id="CHEBI:15378"/>
        <dbReference type="ChEBI" id="CHEBI:57856"/>
        <dbReference type="ChEBI" id="CHEBI:59789"/>
        <dbReference type="ChEBI" id="CHEBI:74411"/>
        <dbReference type="ChEBI" id="CHEBI:74477"/>
        <dbReference type="EC" id="2.1.1.225"/>
    </reaction>
</comment>
<protein>
    <recommendedName>
        <fullName evidence="1">tRNA:m(4)X modification enzyme TRM13</fullName>
        <ecNumber evidence="1">2.1.1.225</ecNumber>
    </recommendedName>
</protein>
<dbReference type="AlphaFoldDB" id="A0A1R0H2N2"/>
<comment type="catalytic activity">
    <reaction evidence="1">
        <text>cytidine(4) in tRNA(Gly)(GCC) + S-adenosyl-L-methionine = 2'-O-methylcytidine(4) in tRNA(Gly)(GCC) + S-adenosyl-L-homocysteine + H(+)</text>
        <dbReference type="Rhea" id="RHEA:43192"/>
        <dbReference type="Rhea" id="RHEA-COMP:10399"/>
        <dbReference type="Rhea" id="RHEA-COMP:10400"/>
        <dbReference type="ChEBI" id="CHEBI:15378"/>
        <dbReference type="ChEBI" id="CHEBI:57856"/>
        <dbReference type="ChEBI" id="CHEBI:59789"/>
        <dbReference type="ChEBI" id="CHEBI:74495"/>
        <dbReference type="ChEBI" id="CHEBI:82748"/>
        <dbReference type="EC" id="2.1.1.225"/>
    </reaction>
</comment>
<name>A0A1R0H2N2_9FUNG</name>
<dbReference type="OrthoDB" id="258806at2759"/>
<dbReference type="InterPro" id="IPR007871">
    <property type="entry name" value="Methyltransferase_TRM13"/>
</dbReference>
<feature type="compositionally biased region" description="Basic and acidic residues" evidence="2">
    <location>
        <begin position="387"/>
        <end position="398"/>
    </location>
</feature>
<dbReference type="InterPro" id="IPR039044">
    <property type="entry name" value="Trm13"/>
</dbReference>
<reference evidence="5 6" key="1">
    <citation type="journal article" date="2016" name="Mol. Biol. Evol.">
        <title>Genome-Wide Survey of Gut Fungi (Harpellales) Reveals the First Horizontally Transferred Ubiquitin Gene from a Mosquito Host.</title>
        <authorList>
            <person name="Wang Y."/>
            <person name="White M.M."/>
            <person name="Kvist S."/>
            <person name="Moncalvo J.M."/>
        </authorList>
    </citation>
    <scope>NUCLEOTIDE SEQUENCE [LARGE SCALE GENOMIC DNA]</scope>
    <source>
        <strain evidence="5 6">ALG-7-W6</strain>
    </source>
</reference>
<dbReference type="InterPro" id="IPR021721">
    <property type="entry name" value="Znf_CCCH-type_TRM13"/>
</dbReference>
<dbReference type="Proteomes" id="UP000187455">
    <property type="component" value="Unassembled WGS sequence"/>
</dbReference>
<keyword evidence="1" id="KW-0863">Zinc-finger</keyword>
<dbReference type="EC" id="2.1.1.225" evidence="1"/>
<dbReference type="EMBL" id="LSSL01000940">
    <property type="protein sequence ID" value="OLY83368.1"/>
    <property type="molecule type" value="Genomic_DNA"/>
</dbReference>
<evidence type="ECO:0000256" key="1">
    <source>
        <dbReference type="RuleBase" id="RU367103"/>
    </source>
</evidence>
<gene>
    <name evidence="5" type="ORF">AYI68_g2491</name>
</gene>
<feature type="domain" description="Methyltransferase TRM13" evidence="3">
    <location>
        <begin position="329"/>
        <end position="499"/>
    </location>
</feature>
<keyword evidence="6" id="KW-1185">Reference proteome</keyword>
<dbReference type="PANTHER" id="PTHR12998:SF0">
    <property type="entry name" value="TRNA:M(4)X MODIFICATION ENZYME TRM13 HOMOLOG"/>
    <property type="match status" value="1"/>
</dbReference>